<name>A0A091BA87_9GAMM</name>
<dbReference type="AlphaFoldDB" id="A0A091BA87"/>
<dbReference type="OrthoDB" id="5966267at2"/>
<gene>
    <name evidence="1" type="ORF">N790_07435</name>
</gene>
<dbReference type="STRING" id="1384054.N790_07435"/>
<reference evidence="1 2" key="1">
    <citation type="submission" date="2013-09" db="EMBL/GenBank/DDBJ databases">
        <title>Genome sequencing of Arenimonas malthae.</title>
        <authorList>
            <person name="Chen F."/>
            <person name="Wang G."/>
        </authorList>
    </citation>
    <scope>NUCLEOTIDE SEQUENCE [LARGE SCALE GENOMIC DNA]</scope>
    <source>
        <strain evidence="1 2">CC-JY-1</strain>
    </source>
</reference>
<dbReference type="eggNOG" id="ENOG5031FM8">
    <property type="taxonomic scope" value="Bacteria"/>
</dbReference>
<sequence>MAAKKLLTGCLVVLLLAVVAAGLAWQFVLKPMWQAGGGLVEGAREWASAVDLGDDIVNQAAFAAPADGKLTPAQVDAFVRVQSVVAREMGGDLALMGRRAQAAAAERAGGSAEPSLGDVGKAYQELSGLLSRWRMAQAKGVNEVGMSREEYAWVRRQALAALPLLVELPATPDLPGLPAMGAPDPRDEQAMAAARHNAALLRPHLPLLEKTLGALPLAP</sequence>
<dbReference type="Proteomes" id="UP000029392">
    <property type="component" value="Unassembled WGS sequence"/>
</dbReference>
<dbReference type="RefSeq" id="WP_043803061.1">
    <property type="nucleotide sequence ID" value="NZ_AVCH01000158.1"/>
</dbReference>
<keyword evidence="2" id="KW-1185">Reference proteome</keyword>
<evidence type="ECO:0000313" key="1">
    <source>
        <dbReference type="EMBL" id="KFN47754.1"/>
    </source>
</evidence>
<accession>A0A091BA87</accession>
<dbReference type="EMBL" id="AVCH01000158">
    <property type="protein sequence ID" value="KFN47754.1"/>
    <property type="molecule type" value="Genomic_DNA"/>
</dbReference>
<comment type="caution">
    <text evidence="1">The sequence shown here is derived from an EMBL/GenBank/DDBJ whole genome shotgun (WGS) entry which is preliminary data.</text>
</comment>
<protein>
    <submittedName>
        <fullName evidence="1">Uncharacterized protein</fullName>
    </submittedName>
</protein>
<proteinExistence type="predicted"/>
<organism evidence="1 2">
    <name type="scientific">Arenimonas malthae CC-JY-1</name>
    <dbReference type="NCBI Taxonomy" id="1384054"/>
    <lineage>
        <taxon>Bacteria</taxon>
        <taxon>Pseudomonadati</taxon>
        <taxon>Pseudomonadota</taxon>
        <taxon>Gammaproteobacteria</taxon>
        <taxon>Lysobacterales</taxon>
        <taxon>Lysobacteraceae</taxon>
        <taxon>Arenimonas</taxon>
    </lineage>
</organism>
<evidence type="ECO:0000313" key="2">
    <source>
        <dbReference type="Proteomes" id="UP000029392"/>
    </source>
</evidence>
<dbReference type="PATRIC" id="fig|1384054.3.peg.1489"/>